<proteinExistence type="predicted"/>
<dbReference type="EMBL" id="CP022674">
    <property type="protein sequence ID" value="AXI29488.1"/>
    <property type="molecule type" value="Genomic_DNA"/>
</dbReference>
<reference evidence="1 2" key="1">
    <citation type="submission" date="2017-07" db="EMBL/GenBank/DDBJ databases">
        <title>Isolation and development of strain Bacillus megaterium SR7 for enhanced growth and metabolite production under supercritical carbon dioxide.</title>
        <authorList>
            <person name="Freedman A.J.E."/>
            <person name="Peet K.C."/>
            <person name="Boock J.T."/>
            <person name="Penn K."/>
            <person name="Prather K.L.J."/>
            <person name="Thompson J.R."/>
        </authorList>
    </citation>
    <scope>NUCLEOTIDE SEQUENCE [LARGE SCALE GENOMIC DNA]</scope>
    <source>
        <strain evidence="1 2">SR7</strain>
    </source>
</reference>
<dbReference type="RefSeq" id="WP_114895504.1">
    <property type="nucleotide sequence ID" value="NZ_CP022674.1"/>
</dbReference>
<protein>
    <submittedName>
        <fullName evidence="1">Uncharacterized protein</fullName>
    </submittedName>
</protein>
<name>A0AA86LXX2_PRIMG</name>
<evidence type="ECO:0000313" key="2">
    <source>
        <dbReference type="Proteomes" id="UP000253834"/>
    </source>
</evidence>
<gene>
    <name evidence="1" type="ORF">CIB87_10875</name>
</gene>
<evidence type="ECO:0000313" key="1">
    <source>
        <dbReference type="EMBL" id="AXI29488.1"/>
    </source>
</evidence>
<dbReference type="AlphaFoldDB" id="A0AA86LXX2"/>
<sequence length="75" mass="8967">MIERIVNRIKKLENAHLQSKAERMIFKKELMNPNVPEWAKDAYAAYKSAGYNFEERGHSMDFYRIITLLHQKKIL</sequence>
<dbReference type="Proteomes" id="UP000253834">
    <property type="component" value="Chromosome"/>
</dbReference>
<accession>A0AA86LXX2</accession>
<organism evidence="1 2">
    <name type="scientific">Priestia megaterium</name>
    <name type="common">Bacillus megaterium</name>
    <dbReference type="NCBI Taxonomy" id="1404"/>
    <lineage>
        <taxon>Bacteria</taxon>
        <taxon>Bacillati</taxon>
        <taxon>Bacillota</taxon>
        <taxon>Bacilli</taxon>
        <taxon>Bacillales</taxon>
        <taxon>Bacillaceae</taxon>
        <taxon>Priestia</taxon>
    </lineage>
</organism>